<dbReference type="InterPro" id="IPR006379">
    <property type="entry name" value="HAD-SF_hydro_IIB"/>
</dbReference>
<dbReference type="PROSITE" id="PS01228">
    <property type="entry name" value="COF_1"/>
    <property type="match status" value="1"/>
</dbReference>
<dbReference type="KEGG" id="copr:Cop2CBH44_32700"/>
<dbReference type="GO" id="GO:0016791">
    <property type="term" value="F:phosphatase activity"/>
    <property type="evidence" value="ECO:0007669"/>
    <property type="project" value="TreeGrafter"/>
</dbReference>
<dbReference type="SFLD" id="SFLDS00003">
    <property type="entry name" value="Haloacid_Dehalogenase"/>
    <property type="match status" value="1"/>
</dbReference>
<dbReference type="PROSITE" id="PS01229">
    <property type="entry name" value="COF_2"/>
    <property type="match status" value="1"/>
</dbReference>
<dbReference type="GO" id="GO:0000287">
    <property type="term" value="F:magnesium ion binding"/>
    <property type="evidence" value="ECO:0007669"/>
    <property type="project" value="TreeGrafter"/>
</dbReference>
<dbReference type="InterPro" id="IPR023214">
    <property type="entry name" value="HAD_sf"/>
</dbReference>
<keyword evidence="1" id="KW-0378">Hydrolase</keyword>
<dbReference type="RefSeq" id="WP_200755255.1">
    <property type="nucleotide sequence ID" value="NZ_AP023322.1"/>
</dbReference>
<dbReference type="GO" id="GO:0005829">
    <property type="term" value="C:cytosol"/>
    <property type="evidence" value="ECO:0007669"/>
    <property type="project" value="TreeGrafter"/>
</dbReference>
<evidence type="ECO:0000313" key="2">
    <source>
        <dbReference type="Proteomes" id="UP000594042"/>
    </source>
</evidence>
<name>A0A7G1I684_9BACT</name>
<dbReference type="Proteomes" id="UP000594042">
    <property type="component" value="Chromosome"/>
</dbReference>
<organism evidence="1 2">
    <name type="scientific">Coprobacter secundus subsp. similis</name>
    <dbReference type="NCBI Taxonomy" id="2751153"/>
    <lineage>
        <taxon>Bacteria</taxon>
        <taxon>Pseudomonadati</taxon>
        <taxon>Bacteroidota</taxon>
        <taxon>Bacteroidia</taxon>
        <taxon>Bacteroidales</taxon>
        <taxon>Barnesiellaceae</taxon>
        <taxon>Coprobacter</taxon>
    </lineage>
</organism>
<keyword evidence="2" id="KW-1185">Reference proteome</keyword>
<dbReference type="Pfam" id="PF08282">
    <property type="entry name" value="Hydrolase_3"/>
    <property type="match status" value="1"/>
</dbReference>
<sequence>MNTKAIFFDIDGTLVSFDTHHVPQSTIEALWQVHESGIKVIIATGRASTDLHEIQDIPYDAVIALNGSDCVLRDGTSIYREQISKEDFYKVQALARRYGFPLAVETDRGIFVNEINPTVIELARMVNHPVPPVADIEKEFIENNCCQLCIYCDEETEKEVMAQLPGLSVSRWNPYFTDVNVAGVNKAVGINKFAAYYGFEMAQTIAFGDGGNDIPMLCAVGTGIAMGGASETVKAAADYITGTVDENGIQNALIHFGIIQK</sequence>
<proteinExistence type="predicted"/>
<dbReference type="PANTHER" id="PTHR10000:SF25">
    <property type="entry name" value="PHOSPHATASE YKRA-RELATED"/>
    <property type="match status" value="1"/>
</dbReference>
<gene>
    <name evidence="1" type="ORF">Cop2CBH44_32700</name>
</gene>
<dbReference type="SFLD" id="SFLDG01144">
    <property type="entry name" value="C2.B.4:_PGP_Like"/>
    <property type="match status" value="1"/>
</dbReference>
<dbReference type="InterPro" id="IPR000150">
    <property type="entry name" value="Cof"/>
</dbReference>
<dbReference type="SUPFAM" id="SSF56784">
    <property type="entry name" value="HAD-like"/>
    <property type="match status" value="1"/>
</dbReference>
<dbReference type="NCBIfam" id="TIGR00099">
    <property type="entry name" value="Cof-subfamily"/>
    <property type="match status" value="1"/>
</dbReference>
<dbReference type="InterPro" id="IPR036412">
    <property type="entry name" value="HAD-like_sf"/>
</dbReference>
<dbReference type="SFLD" id="SFLDG01140">
    <property type="entry name" value="C2.B:_Phosphomannomutase_and_P"/>
    <property type="match status" value="1"/>
</dbReference>
<protein>
    <submittedName>
        <fullName evidence="1">Hydrolase</fullName>
    </submittedName>
</protein>
<dbReference type="EMBL" id="AP023322">
    <property type="protein sequence ID" value="BCI64917.1"/>
    <property type="molecule type" value="Genomic_DNA"/>
</dbReference>
<dbReference type="Gene3D" id="3.30.1240.10">
    <property type="match status" value="1"/>
</dbReference>
<reference evidence="2" key="1">
    <citation type="submission" date="2020-07" db="EMBL/GenBank/DDBJ databases">
        <title>Complete genome sequencing of Coprobacter sp. strain 2CBH44.</title>
        <authorList>
            <person name="Sakamoto M."/>
            <person name="Murakami T."/>
            <person name="Mori H."/>
        </authorList>
    </citation>
    <scope>NUCLEOTIDE SEQUENCE [LARGE SCALE GENOMIC DNA]</scope>
    <source>
        <strain evidence="2">2CBH44</strain>
    </source>
</reference>
<dbReference type="NCBIfam" id="TIGR01484">
    <property type="entry name" value="HAD-SF-IIB"/>
    <property type="match status" value="1"/>
</dbReference>
<evidence type="ECO:0000313" key="1">
    <source>
        <dbReference type="EMBL" id="BCI64917.1"/>
    </source>
</evidence>
<dbReference type="PANTHER" id="PTHR10000">
    <property type="entry name" value="PHOSPHOSERINE PHOSPHATASE"/>
    <property type="match status" value="1"/>
</dbReference>
<dbReference type="Gene3D" id="3.40.50.1000">
    <property type="entry name" value="HAD superfamily/HAD-like"/>
    <property type="match status" value="1"/>
</dbReference>
<accession>A0A7G1I684</accession>
<dbReference type="AlphaFoldDB" id="A0A7G1I684"/>